<dbReference type="PANTHER" id="PTHR10963">
    <property type="entry name" value="GLYCOSYL HYDROLASE-RELATED"/>
    <property type="match status" value="1"/>
</dbReference>
<dbReference type="Gene3D" id="2.60.120.200">
    <property type="match status" value="1"/>
</dbReference>
<organism evidence="5 6">
    <name type="scientific">Diacronema lutheri</name>
    <name type="common">Unicellular marine alga</name>
    <name type="synonym">Monochrysis lutheri</name>
    <dbReference type="NCBI Taxonomy" id="2081491"/>
    <lineage>
        <taxon>Eukaryota</taxon>
        <taxon>Haptista</taxon>
        <taxon>Haptophyta</taxon>
        <taxon>Pavlovophyceae</taxon>
        <taxon>Pavlovales</taxon>
        <taxon>Pavlovaceae</taxon>
        <taxon>Diacronema</taxon>
    </lineage>
</organism>
<gene>
    <name evidence="5" type="ORF">KFE25_002682</name>
</gene>
<feature type="compositionally biased region" description="Low complexity" evidence="2">
    <location>
        <begin position="148"/>
        <end position="159"/>
    </location>
</feature>
<dbReference type="PROSITE" id="PS51762">
    <property type="entry name" value="GH16_2"/>
    <property type="match status" value="1"/>
</dbReference>
<evidence type="ECO:0000259" key="4">
    <source>
        <dbReference type="PROSITE" id="PS51762"/>
    </source>
</evidence>
<comment type="similarity">
    <text evidence="1">Belongs to the glycosyl hydrolase 16 family.</text>
</comment>
<feature type="signal peptide" evidence="3">
    <location>
        <begin position="1"/>
        <end position="26"/>
    </location>
</feature>
<dbReference type="InterPro" id="IPR013320">
    <property type="entry name" value="ConA-like_dom_sf"/>
</dbReference>
<protein>
    <recommendedName>
        <fullName evidence="4">GH16 domain-containing protein</fullName>
    </recommendedName>
</protein>
<dbReference type="OrthoDB" id="4781at2759"/>
<evidence type="ECO:0000313" key="6">
    <source>
        <dbReference type="Proteomes" id="UP000751190"/>
    </source>
</evidence>
<reference evidence="5" key="1">
    <citation type="submission" date="2021-05" db="EMBL/GenBank/DDBJ databases">
        <title>The genome of the haptophyte Pavlova lutheri (Diacronema luteri, Pavlovales) - a model for lipid biosynthesis in eukaryotic algae.</title>
        <authorList>
            <person name="Hulatt C.J."/>
            <person name="Posewitz M.C."/>
        </authorList>
    </citation>
    <scope>NUCLEOTIDE SEQUENCE</scope>
    <source>
        <strain evidence="5">NIVA-4/92</strain>
    </source>
</reference>
<dbReference type="Pfam" id="PF00722">
    <property type="entry name" value="Glyco_hydro_16"/>
    <property type="match status" value="1"/>
</dbReference>
<dbReference type="Proteomes" id="UP000751190">
    <property type="component" value="Unassembled WGS sequence"/>
</dbReference>
<keyword evidence="3" id="KW-0732">Signal</keyword>
<dbReference type="SUPFAM" id="SSF49899">
    <property type="entry name" value="Concanavalin A-like lectins/glucanases"/>
    <property type="match status" value="1"/>
</dbReference>
<feature type="domain" description="GH16" evidence="4">
    <location>
        <begin position="372"/>
        <end position="628"/>
    </location>
</feature>
<sequence>MACEPFRRAWRHVLAAVSALASLFCGAPSSVKLPVLVDDARSSDGFDDSQPVQAEGHARRALPPTVGACSSAVAPAAAPADAHALAWQAPGSALRKESSRCSSPLPLWAPLLPAEAGSAIADVRGAQPAAEVALGEIALEIEEPPRAIPARADAAPEADQLGRKRAGPSGAPTLDATRRTAADVAAAGAESCSVPLAAAASFPTATGAHALPATLATAEPLCRTPAPEAGSVLVALPLSVELFVSASPPDQTASEAVAAVTPHQASAPAAPAFAPLPACSLLAEPHPAAAAVRDAPATAAPREAEGGGGGEAKRARLSIAPAPTLATSAAPTAADALPVDALPARARPVASDPTPALALLGVGERLVWSDEFEYEGLPREDRWDFQTDANSWVHQPSHNELQWYTSKREANAWVSGGCLRITARREENEGGCAFTSARLRTKGRGDWQYGRIEVCAKLPPARRGLWPAIWLVSSDNRYGRWPASGEIDIVENLGCEPGVLHGSVHTGAYNHRYKSHRTAVTTRADAHDRFHIYALHWTEAELALLVDGEVFFTFSNERLHARKGTASAASHGGGGEAGAAAGVGEWPFDHPFHLILNVAVGGNWGGKDGIADDVCPAQMEIAYVRVFR</sequence>
<dbReference type="AlphaFoldDB" id="A0A8J5XN56"/>
<dbReference type="GO" id="GO:0005975">
    <property type="term" value="P:carbohydrate metabolic process"/>
    <property type="evidence" value="ECO:0007669"/>
    <property type="project" value="InterPro"/>
</dbReference>
<evidence type="ECO:0000256" key="1">
    <source>
        <dbReference type="ARBA" id="ARBA00006865"/>
    </source>
</evidence>
<feature type="chain" id="PRO_5035229573" description="GH16 domain-containing protein" evidence="3">
    <location>
        <begin position="27"/>
        <end position="628"/>
    </location>
</feature>
<name>A0A8J5XN56_DIALT</name>
<evidence type="ECO:0000256" key="3">
    <source>
        <dbReference type="SAM" id="SignalP"/>
    </source>
</evidence>
<feature type="region of interest" description="Disordered" evidence="2">
    <location>
        <begin position="145"/>
        <end position="175"/>
    </location>
</feature>
<dbReference type="PANTHER" id="PTHR10963:SF55">
    <property type="entry name" value="GLYCOSIDE HYDROLASE FAMILY 16 PROTEIN"/>
    <property type="match status" value="1"/>
</dbReference>
<comment type="caution">
    <text evidence="5">The sequence shown here is derived from an EMBL/GenBank/DDBJ whole genome shotgun (WGS) entry which is preliminary data.</text>
</comment>
<dbReference type="InterPro" id="IPR000757">
    <property type="entry name" value="Beta-glucanase-like"/>
</dbReference>
<proteinExistence type="inferred from homology"/>
<evidence type="ECO:0000313" key="5">
    <source>
        <dbReference type="EMBL" id="KAG8465375.1"/>
    </source>
</evidence>
<dbReference type="GO" id="GO:0004553">
    <property type="term" value="F:hydrolase activity, hydrolyzing O-glycosyl compounds"/>
    <property type="evidence" value="ECO:0007669"/>
    <property type="project" value="InterPro"/>
</dbReference>
<evidence type="ECO:0000256" key="2">
    <source>
        <dbReference type="SAM" id="MobiDB-lite"/>
    </source>
</evidence>
<keyword evidence="6" id="KW-1185">Reference proteome</keyword>
<dbReference type="InterPro" id="IPR050546">
    <property type="entry name" value="Glycosyl_Hydrlase_16"/>
</dbReference>
<dbReference type="EMBL" id="JAGTXO010000010">
    <property type="protein sequence ID" value="KAG8465375.1"/>
    <property type="molecule type" value="Genomic_DNA"/>
</dbReference>
<dbReference type="CDD" id="cd08023">
    <property type="entry name" value="GH16_laminarinase_like"/>
    <property type="match status" value="1"/>
</dbReference>
<accession>A0A8J5XN56</accession>